<dbReference type="SUPFAM" id="SSF57997">
    <property type="entry name" value="Tropomyosin"/>
    <property type="match status" value="1"/>
</dbReference>
<dbReference type="GO" id="GO:0006281">
    <property type="term" value="P:DNA repair"/>
    <property type="evidence" value="ECO:0007669"/>
    <property type="project" value="InterPro"/>
</dbReference>
<comment type="caution">
    <text evidence="3">The sequence shown here is derived from an EMBL/GenBank/DDBJ whole genome shotgun (WGS) entry which is preliminary data.</text>
</comment>
<name>A0A1J5TUX5_9ARCH</name>
<evidence type="ECO:0000313" key="3">
    <source>
        <dbReference type="EMBL" id="OIR20309.1"/>
    </source>
</evidence>
<keyword evidence="1" id="KW-0175">Coiled coil</keyword>
<dbReference type="InterPro" id="IPR010995">
    <property type="entry name" value="DNA_repair_Rad51/TF_NusA_a-hlx"/>
</dbReference>
<reference evidence="3 4" key="1">
    <citation type="submission" date="2016-08" db="EMBL/GenBank/DDBJ databases">
        <title>New Insights into Marine Group III Euryarchaeota, from dark to light.</title>
        <authorList>
            <person name="Haro-Moreno J.M."/>
            <person name="Rodriguez-Valera F."/>
            <person name="Lopez-Garcia P."/>
            <person name="Moreira D."/>
            <person name="Martin-Cuadrado A.B."/>
        </authorList>
    </citation>
    <scope>NUCLEOTIDE SEQUENCE [LARGE SCALE GENOMIC DNA]</scope>
    <source>
        <strain evidence="3">CG-Bathy1</strain>
    </source>
</reference>
<dbReference type="SUPFAM" id="SSF47794">
    <property type="entry name" value="Rad51 N-terminal domain-like"/>
    <property type="match status" value="1"/>
</dbReference>
<accession>A0A1J5TUX5</accession>
<evidence type="ECO:0000259" key="2">
    <source>
        <dbReference type="SMART" id="SM00278"/>
    </source>
</evidence>
<dbReference type="AlphaFoldDB" id="A0A1J5TUX5"/>
<dbReference type="GO" id="GO:0000166">
    <property type="term" value="F:nucleotide binding"/>
    <property type="evidence" value="ECO:0007669"/>
    <property type="project" value="InterPro"/>
</dbReference>
<dbReference type="GO" id="GO:0003677">
    <property type="term" value="F:DNA binding"/>
    <property type="evidence" value="ECO:0007669"/>
    <property type="project" value="InterPro"/>
</dbReference>
<evidence type="ECO:0000256" key="1">
    <source>
        <dbReference type="SAM" id="Coils"/>
    </source>
</evidence>
<dbReference type="SMART" id="SM00278">
    <property type="entry name" value="HhH1"/>
    <property type="match status" value="2"/>
</dbReference>
<dbReference type="EMBL" id="MIYU01000001">
    <property type="protein sequence ID" value="OIR20309.1"/>
    <property type="molecule type" value="Genomic_DNA"/>
</dbReference>
<dbReference type="Pfam" id="PF14520">
    <property type="entry name" value="HHH_5"/>
    <property type="match status" value="1"/>
</dbReference>
<evidence type="ECO:0000313" key="4">
    <source>
        <dbReference type="Proteomes" id="UP000183815"/>
    </source>
</evidence>
<dbReference type="Gene3D" id="1.10.150.20">
    <property type="entry name" value="5' to 3' exonuclease, C-terminal subdomain"/>
    <property type="match status" value="1"/>
</dbReference>
<feature type="coiled-coil region" evidence="1">
    <location>
        <begin position="55"/>
        <end position="103"/>
    </location>
</feature>
<gene>
    <name evidence="3" type="ORF">BEU04_00430</name>
</gene>
<dbReference type="Gene3D" id="1.10.287.1490">
    <property type="match status" value="1"/>
</dbReference>
<sequence>MKLHRYLTRGSLFIGRPDKQIGGKPVEEDSDLKITQLERGLAHEQERLEKLWDAYEQQEKDLNASLDRISKLETEVDTKKTMINSLEELLQDRDNKLRNFEVKIQQQTKISSEYEPKVKDFEDTVKGQADKYERLLSISQDMEDELNFAKAAIRARDEWFNLHVSSLEEIATISKDWRDIQEGNFSEDAADADGRLTKDMFVKQASKIKGLGKVKAEKIYDSGIRNLDDLKEMDVEKLAKVSGFTPKTAKNLLQNLKTN</sequence>
<dbReference type="InterPro" id="IPR003583">
    <property type="entry name" value="Hlx-hairpin-Hlx_DNA-bd_motif"/>
</dbReference>
<organism evidence="3 4">
    <name type="scientific">Marine Group III euryarchaeote CG-Bathy1</name>
    <dbReference type="NCBI Taxonomy" id="1889001"/>
    <lineage>
        <taxon>Archaea</taxon>
        <taxon>Methanobacteriati</taxon>
        <taxon>Thermoplasmatota</taxon>
        <taxon>Thermoplasmata</taxon>
        <taxon>Candidatus Thermoprofundales</taxon>
    </lineage>
</organism>
<proteinExistence type="predicted"/>
<feature type="domain" description="Helix-hairpin-helix DNA-binding motif class 1" evidence="2">
    <location>
        <begin position="236"/>
        <end position="255"/>
    </location>
</feature>
<protein>
    <recommendedName>
        <fullName evidence="2">Helix-hairpin-helix DNA-binding motif class 1 domain-containing protein</fullName>
    </recommendedName>
</protein>
<dbReference type="Proteomes" id="UP000183815">
    <property type="component" value="Unassembled WGS sequence"/>
</dbReference>
<feature type="domain" description="Helix-hairpin-helix DNA-binding motif class 1" evidence="2">
    <location>
        <begin position="203"/>
        <end position="222"/>
    </location>
</feature>